<keyword evidence="2" id="KW-1015">Disulfide bond</keyword>
<dbReference type="GO" id="GO:0002764">
    <property type="term" value="P:immune response-regulating signaling pathway"/>
    <property type="evidence" value="ECO:0007669"/>
    <property type="project" value="TreeGrafter"/>
</dbReference>
<dbReference type="GeneTree" id="ENSGT01100000263478"/>
<dbReference type="PANTHER" id="PTHR11738">
    <property type="entry name" value="MHC CLASS I NK CELL RECEPTOR"/>
    <property type="match status" value="1"/>
</dbReference>
<dbReference type="InterPro" id="IPR013151">
    <property type="entry name" value="Immunoglobulin_dom"/>
</dbReference>
<keyword evidence="8" id="KW-1185">Reference proteome</keyword>
<keyword evidence="4" id="KW-1133">Transmembrane helix</keyword>
<dbReference type="InterPro" id="IPR003599">
    <property type="entry name" value="Ig_sub"/>
</dbReference>
<keyword evidence="3" id="KW-0393">Immunoglobulin domain</keyword>
<dbReference type="GO" id="GO:0005886">
    <property type="term" value="C:plasma membrane"/>
    <property type="evidence" value="ECO:0007669"/>
    <property type="project" value="UniProtKB-SubCell"/>
</dbReference>
<evidence type="ECO:0000259" key="6">
    <source>
        <dbReference type="SMART" id="SM00409"/>
    </source>
</evidence>
<proteinExistence type="predicted"/>
<dbReference type="Ensembl" id="ENSCAFT00020025223.1">
    <property type="protein sequence ID" value="ENSCAFP00020021778.1"/>
    <property type="gene ID" value="ENSCAFG00020017200.1"/>
</dbReference>
<feature type="chain" id="PRO_5034571970" description="Immunoglobulin domain-containing protein" evidence="5">
    <location>
        <begin position="24"/>
        <end position="287"/>
    </location>
</feature>
<reference evidence="7" key="2">
    <citation type="submission" date="2025-09" db="UniProtKB">
        <authorList>
            <consortium name="Ensembl"/>
        </authorList>
    </citation>
    <scope>IDENTIFICATION</scope>
</reference>
<evidence type="ECO:0000313" key="7">
    <source>
        <dbReference type="Ensembl" id="ENSCAFP00020021778.1"/>
    </source>
</evidence>
<evidence type="ECO:0000256" key="5">
    <source>
        <dbReference type="SAM" id="SignalP"/>
    </source>
</evidence>
<feature type="transmembrane region" description="Helical" evidence="4">
    <location>
        <begin position="254"/>
        <end position="272"/>
    </location>
</feature>
<dbReference type="SMART" id="SM00409">
    <property type="entry name" value="IG"/>
    <property type="match status" value="2"/>
</dbReference>
<dbReference type="InterPro" id="IPR050412">
    <property type="entry name" value="Ig-like_Receptors_ImmuneReg"/>
</dbReference>
<evidence type="ECO:0000256" key="3">
    <source>
        <dbReference type="ARBA" id="ARBA00023319"/>
    </source>
</evidence>
<sequence length="287" mass="31431">MEGSARTLNFTALLCLGLGPNVGLGPLSVTVPFHAGAYREPSLSAQPGSLIHSGDNLTLQCRSEAGFDRFALTKDEELRPAQHLDGQPSPDFPLDPVSRTHGGRYRCYSGHNLSSTWSAPSAPLDILITGIYPKPSLSAQPGPSVSWGENVTLRCRSEIWFNTFHLSKEGSLAPPQHLHLQDTAIPYEVNFTLNPVTSDHQGTYRCYSSHNSSPYLLSSPSDSLELLVSDRPNPSILQDPHSKDEIQDYTVQNLIRFGMSALILMVFGVLLFQAQHSQRRPQGAART</sequence>
<evidence type="ECO:0000256" key="2">
    <source>
        <dbReference type="ARBA" id="ARBA00023157"/>
    </source>
</evidence>
<feature type="signal peptide" evidence="5">
    <location>
        <begin position="1"/>
        <end position="23"/>
    </location>
</feature>
<dbReference type="AlphaFoldDB" id="A0A8C0KYM8"/>
<keyword evidence="1 5" id="KW-0732">Signal</keyword>
<evidence type="ECO:0000313" key="8">
    <source>
        <dbReference type="Proteomes" id="UP000694391"/>
    </source>
</evidence>
<organism evidence="7 8">
    <name type="scientific">Canis lupus dingo</name>
    <name type="common">dingo</name>
    <dbReference type="NCBI Taxonomy" id="286419"/>
    <lineage>
        <taxon>Eukaryota</taxon>
        <taxon>Metazoa</taxon>
        <taxon>Chordata</taxon>
        <taxon>Craniata</taxon>
        <taxon>Vertebrata</taxon>
        <taxon>Euteleostomi</taxon>
        <taxon>Mammalia</taxon>
        <taxon>Eutheria</taxon>
        <taxon>Laurasiatheria</taxon>
        <taxon>Carnivora</taxon>
        <taxon>Caniformia</taxon>
        <taxon>Canidae</taxon>
        <taxon>Canis</taxon>
    </lineage>
</organism>
<reference evidence="7" key="1">
    <citation type="submission" date="2025-08" db="UniProtKB">
        <authorList>
            <consortium name="Ensembl"/>
        </authorList>
    </citation>
    <scope>IDENTIFICATION</scope>
</reference>
<evidence type="ECO:0000256" key="1">
    <source>
        <dbReference type="ARBA" id="ARBA00022729"/>
    </source>
</evidence>
<accession>A0A8C0KYM8</accession>
<feature type="domain" description="Immunoglobulin" evidence="6">
    <location>
        <begin position="140"/>
        <end position="229"/>
    </location>
</feature>
<keyword evidence="4" id="KW-0812">Transmembrane</keyword>
<dbReference type="PANTHER" id="PTHR11738:SF88">
    <property type="entry name" value="IG-LIKE DOMAIN-CONTAINING PROTEIN"/>
    <property type="match status" value="1"/>
</dbReference>
<dbReference type="InterPro" id="IPR013783">
    <property type="entry name" value="Ig-like_fold"/>
</dbReference>
<dbReference type="Gene3D" id="2.60.40.10">
    <property type="entry name" value="Immunoglobulins"/>
    <property type="match status" value="2"/>
</dbReference>
<feature type="domain" description="Immunoglobulin" evidence="6">
    <location>
        <begin position="46"/>
        <end position="127"/>
    </location>
</feature>
<name>A0A8C0KYM8_CANLU</name>
<dbReference type="Proteomes" id="UP000694391">
    <property type="component" value="Unplaced"/>
</dbReference>
<protein>
    <recommendedName>
        <fullName evidence="6">Immunoglobulin domain-containing protein</fullName>
    </recommendedName>
</protein>
<keyword evidence="4" id="KW-0472">Membrane</keyword>
<dbReference type="Pfam" id="PF00047">
    <property type="entry name" value="ig"/>
    <property type="match status" value="1"/>
</dbReference>
<evidence type="ECO:0000256" key="4">
    <source>
        <dbReference type="SAM" id="Phobius"/>
    </source>
</evidence>
<dbReference type="SUPFAM" id="SSF48726">
    <property type="entry name" value="Immunoglobulin"/>
    <property type="match status" value="2"/>
</dbReference>
<dbReference type="FunFam" id="2.60.40.10:FF:000049">
    <property type="entry name" value="Leukocyte immunoglobulin-like receptor subfamily B member 1"/>
    <property type="match status" value="2"/>
</dbReference>
<dbReference type="InterPro" id="IPR036179">
    <property type="entry name" value="Ig-like_dom_sf"/>
</dbReference>